<feature type="compositionally biased region" description="Polar residues" evidence="3">
    <location>
        <begin position="1"/>
        <end position="18"/>
    </location>
</feature>
<dbReference type="InterPro" id="IPR050593">
    <property type="entry name" value="LovG"/>
</dbReference>
<accession>A0A922M0Z2</accession>
<feature type="region of interest" description="Disordered" evidence="3">
    <location>
        <begin position="1"/>
        <end position="115"/>
    </location>
</feature>
<gene>
    <name evidence="5" type="ORF">HF086_018306</name>
</gene>
<dbReference type="Pfam" id="PF03959">
    <property type="entry name" value="FSH1"/>
    <property type="match status" value="1"/>
</dbReference>
<evidence type="ECO:0000313" key="6">
    <source>
        <dbReference type="Proteomes" id="UP000814243"/>
    </source>
</evidence>
<dbReference type="InterPro" id="IPR029058">
    <property type="entry name" value="AB_hydrolase_fold"/>
</dbReference>
<dbReference type="GO" id="GO:0005634">
    <property type="term" value="C:nucleus"/>
    <property type="evidence" value="ECO:0007669"/>
    <property type="project" value="TreeGrafter"/>
</dbReference>
<dbReference type="GO" id="GO:0016787">
    <property type="term" value="F:hydrolase activity"/>
    <property type="evidence" value="ECO:0007669"/>
    <property type="project" value="UniProtKB-KW"/>
</dbReference>
<dbReference type="EMBL" id="JACEFF010000928">
    <property type="protein sequence ID" value="KAH9628090.1"/>
    <property type="molecule type" value="Genomic_DNA"/>
</dbReference>
<dbReference type="InterPro" id="IPR005645">
    <property type="entry name" value="FSH-like_dom"/>
</dbReference>
<feature type="compositionally biased region" description="Low complexity" evidence="3">
    <location>
        <begin position="19"/>
        <end position="93"/>
    </location>
</feature>
<feature type="compositionally biased region" description="Polar residues" evidence="3">
    <location>
        <begin position="94"/>
        <end position="113"/>
    </location>
</feature>
<reference evidence="5" key="1">
    <citation type="journal article" date="2021" name="G3 (Bethesda)">
        <title>Genome and transcriptome analysis of the beet armyworm Spodoptera exigua reveals targets for pest control. .</title>
        <authorList>
            <person name="Simon S."/>
            <person name="Breeschoten T."/>
            <person name="Jansen H.J."/>
            <person name="Dirks R.P."/>
            <person name="Schranz M.E."/>
            <person name="Ros V.I.D."/>
        </authorList>
    </citation>
    <scope>NUCLEOTIDE SEQUENCE</scope>
    <source>
        <strain evidence="5">TB_SE_WUR_2020</strain>
    </source>
</reference>
<dbReference type="PANTHER" id="PTHR48070:SF6">
    <property type="entry name" value="ESTERASE OVCA2"/>
    <property type="match status" value="1"/>
</dbReference>
<organism evidence="5 6">
    <name type="scientific">Spodoptera exigua</name>
    <name type="common">Beet armyworm</name>
    <name type="synonym">Noctua fulgens</name>
    <dbReference type="NCBI Taxonomy" id="7107"/>
    <lineage>
        <taxon>Eukaryota</taxon>
        <taxon>Metazoa</taxon>
        <taxon>Ecdysozoa</taxon>
        <taxon>Arthropoda</taxon>
        <taxon>Hexapoda</taxon>
        <taxon>Insecta</taxon>
        <taxon>Pterygota</taxon>
        <taxon>Neoptera</taxon>
        <taxon>Endopterygota</taxon>
        <taxon>Lepidoptera</taxon>
        <taxon>Glossata</taxon>
        <taxon>Ditrysia</taxon>
        <taxon>Noctuoidea</taxon>
        <taxon>Noctuidae</taxon>
        <taxon>Amphipyrinae</taxon>
        <taxon>Spodoptera</taxon>
    </lineage>
</organism>
<evidence type="ECO:0000259" key="4">
    <source>
        <dbReference type="Pfam" id="PF03959"/>
    </source>
</evidence>
<keyword evidence="2" id="KW-0378">Hydrolase</keyword>
<name>A0A922M0Z2_SPOEX</name>
<evidence type="ECO:0000313" key="5">
    <source>
        <dbReference type="EMBL" id="KAH9628090.1"/>
    </source>
</evidence>
<dbReference type="AlphaFoldDB" id="A0A922M0Z2"/>
<dbReference type="SUPFAM" id="SSF53474">
    <property type="entry name" value="alpha/beta-Hydrolases"/>
    <property type="match status" value="1"/>
</dbReference>
<evidence type="ECO:0000256" key="1">
    <source>
        <dbReference type="ARBA" id="ARBA00005863"/>
    </source>
</evidence>
<feature type="domain" description="Serine hydrolase" evidence="4">
    <location>
        <begin position="123"/>
        <end position="317"/>
    </location>
</feature>
<dbReference type="GO" id="GO:0005737">
    <property type="term" value="C:cytoplasm"/>
    <property type="evidence" value="ECO:0007669"/>
    <property type="project" value="TreeGrafter"/>
</dbReference>
<dbReference type="Proteomes" id="UP000814243">
    <property type="component" value="Unassembled WGS sequence"/>
</dbReference>
<comment type="similarity">
    <text evidence="1">Belongs to the LovG family.</text>
</comment>
<sequence length="345" mass="36860">MSESENSTSDPQLNHTPVASTTSNHSPAASASNSSAIPSASTSSDTPSASTSSETPSGSAVSQIPSGSTLSETPSTSTSSQIPSASGSSQAPSNLTLNESASTSNPSTSQCTEQKNKKIDPLKLKILCLHGYMQNAKKFKAKLGAFRKLVDKYAYLVFMSAPHVVGDSTGRGDEDTARSWWFNAEDNTYSGKCLGGPAIGFEQTLEAIRLAVVEHGPFDGLMGFSQGACLVGILASMQQKELLPFKFKFAMIISGFCSESLVHKGFYDQIINLPSLHVYGEGDSTIPKEMSESLINLFRSPVVVEHTDGHYVPTTGAVKAAYEDFLAEMYQQRLIDKQEAERTAE</sequence>
<dbReference type="GO" id="GO:0032526">
    <property type="term" value="P:response to retinoic acid"/>
    <property type="evidence" value="ECO:0007669"/>
    <property type="project" value="TreeGrafter"/>
</dbReference>
<protein>
    <recommendedName>
        <fullName evidence="4">Serine hydrolase domain-containing protein</fullName>
    </recommendedName>
</protein>
<proteinExistence type="inferred from homology"/>
<evidence type="ECO:0000256" key="3">
    <source>
        <dbReference type="SAM" id="MobiDB-lite"/>
    </source>
</evidence>
<comment type="caution">
    <text evidence="5">The sequence shown here is derived from an EMBL/GenBank/DDBJ whole genome shotgun (WGS) entry which is preliminary data.</text>
</comment>
<dbReference type="PANTHER" id="PTHR48070">
    <property type="entry name" value="ESTERASE OVCA2"/>
    <property type="match status" value="1"/>
</dbReference>
<dbReference type="Gene3D" id="3.40.50.1820">
    <property type="entry name" value="alpha/beta hydrolase"/>
    <property type="match status" value="1"/>
</dbReference>
<dbReference type="FunFam" id="3.40.50.1820:FF:000073">
    <property type="entry name" value="esterase OVCA2 isoform X6"/>
    <property type="match status" value="1"/>
</dbReference>
<evidence type="ECO:0000256" key="2">
    <source>
        <dbReference type="ARBA" id="ARBA00022801"/>
    </source>
</evidence>